<protein>
    <submittedName>
        <fullName evidence="1">Uncharacterized protein</fullName>
    </submittedName>
</protein>
<accession>A0A9Y2F739</accession>
<dbReference type="EMBL" id="CP127221">
    <property type="protein sequence ID" value="WIW96537.1"/>
    <property type="molecule type" value="Genomic_DNA"/>
</dbReference>
<dbReference type="Proteomes" id="UP001231445">
    <property type="component" value="Chromosome"/>
</dbReference>
<keyword evidence="2" id="KW-1185">Reference proteome</keyword>
<proteinExistence type="predicted"/>
<name>A0A9Y2F739_9SPHN</name>
<sequence>MDETATSAQYAHMKHIYLQMAAGLAATFTIGSSTACAQQQENETPLVQIEMADDGSWNDQPQTPGTWVYVSEPGEAFAYFGDRAMPDNRHFMIRCDRPTRQVWLARSSEQVGDVLMRVRTETQDQLFTAQPVPMTGLIAVELAANNRLLDAMAITKGRFAVEVEGMEPLYLPAWAEVTRVIEDCR</sequence>
<organism evidence="1 2">
    <name type="scientific">Altererythrobacter rubellus</name>
    <dbReference type="NCBI Taxonomy" id="2173831"/>
    <lineage>
        <taxon>Bacteria</taxon>
        <taxon>Pseudomonadati</taxon>
        <taxon>Pseudomonadota</taxon>
        <taxon>Alphaproteobacteria</taxon>
        <taxon>Sphingomonadales</taxon>
        <taxon>Erythrobacteraceae</taxon>
        <taxon>Altererythrobacter</taxon>
    </lineage>
</organism>
<dbReference type="KEGG" id="arue:QQX03_05420"/>
<dbReference type="RefSeq" id="WP_285976843.1">
    <property type="nucleotide sequence ID" value="NZ_CP127221.1"/>
</dbReference>
<gene>
    <name evidence="1" type="ORF">QQX03_05420</name>
</gene>
<evidence type="ECO:0000313" key="1">
    <source>
        <dbReference type="EMBL" id="WIW96537.1"/>
    </source>
</evidence>
<reference evidence="1 2" key="1">
    <citation type="submission" date="2023-06" db="EMBL/GenBank/DDBJ databases">
        <title>Altererythrobacter rubellus NBRC 112769 genome.</title>
        <authorList>
            <person name="Zhang K."/>
        </authorList>
    </citation>
    <scope>NUCLEOTIDE SEQUENCE [LARGE SCALE GENOMIC DNA]</scope>
    <source>
        <strain evidence="1 2">NBRC 112769</strain>
    </source>
</reference>
<evidence type="ECO:0000313" key="2">
    <source>
        <dbReference type="Proteomes" id="UP001231445"/>
    </source>
</evidence>
<dbReference type="AlphaFoldDB" id="A0A9Y2F739"/>